<dbReference type="SMART" id="SM00347">
    <property type="entry name" value="HTH_MARR"/>
    <property type="match status" value="1"/>
</dbReference>
<evidence type="ECO:0000313" key="8">
    <source>
        <dbReference type="Proteomes" id="UP001058072"/>
    </source>
</evidence>
<keyword evidence="4" id="KW-0238">DNA-binding</keyword>
<dbReference type="InterPro" id="IPR036388">
    <property type="entry name" value="WH-like_DNA-bd_sf"/>
</dbReference>
<dbReference type="GO" id="GO:0006950">
    <property type="term" value="P:response to stress"/>
    <property type="evidence" value="ECO:0007669"/>
    <property type="project" value="TreeGrafter"/>
</dbReference>
<dbReference type="AlphaFoldDB" id="A0A9Q9CJ19"/>
<proteinExistence type="predicted"/>
<dbReference type="FunFam" id="1.10.10.10:FF:000163">
    <property type="entry name" value="MarR family transcriptional regulator"/>
    <property type="match status" value="1"/>
</dbReference>
<dbReference type="GO" id="GO:0005737">
    <property type="term" value="C:cytoplasm"/>
    <property type="evidence" value="ECO:0007669"/>
    <property type="project" value="UniProtKB-SubCell"/>
</dbReference>
<evidence type="ECO:0000259" key="6">
    <source>
        <dbReference type="PROSITE" id="PS50995"/>
    </source>
</evidence>
<evidence type="ECO:0000256" key="3">
    <source>
        <dbReference type="ARBA" id="ARBA00023015"/>
    </source>
</evidence>
<evidence type="ECO:0000256" key="4">
    <source>
        <dbReference type="ARBA" id="ARBA00023125"/>
    </source>
</evidence>
<dbReference type="RefSeq" id="WP_212725080.1">
    <property type="nucleotide sequence ID" value="NZ_CP071250.1"/>
</dbReference>
<dbReference type="PROSITE" id="PS50995">
    <property type="entry name" value="HTH_MARR_2"/>
    <property type="match status" value="1"/>
</dbReference>
<dbReference type="Pfam" id="PF22381">
    <property type="entry name" value="Staph_reg_Sar_Rot"/>
    <property type="match status" value="1"/>
</dbReference>
<comment type="subcellular location">
    <subcellularLocation>
        <location evidence="1">Cytoplasm</location>
    </subcellularLocation>
</comment>
<protein>
    <submittedName>
        <fullName evidence="7">MarR family transcriptional regulator</fullName>
    </submittedName>
</protein>
<dbReference type="Gene3D" id="1.10.10.10">
    <property type="entry name" value="Winged helix-like DNA-binding domain superfamily/Winged helix DNA-binding domain"/>
    <property type="match status" value="1"/>
</dbReference>
<dbReference type="InterPro" id="IPR055166">
    <property type="entry name" value="Transc_reg_Sar_Rot_HTH"/>
</dbReference>
<gene>
    <name evidence="7" type="ORF">J0J70_06405</name>
</gene>
<evidence type="ECO:0000313" key="7">
    <source>
        <dbReference type="EMBL" id="UUF09570.1"/>
    </source>
</evidence>
<name>A0A9Q9CJ19_9FIRM</name>
<dbReference type="SUPFAM" id="SSF46785">
    <property type="entry name" value="Winged helix' DNA-binding domain"/>
    <property type="match status" value="1"/>
</dbReference>
<dbReference type="InterPro" id="IPR000835">
    <property type="entry name" value="HTH_MarR-typ"/>
</dbReference>
<dbReference type="Proteomes" id="UP001058072">
    <property type="component" value="Chromosome"/>
</dbReference>
<keyword evidence="3" id="KW-0805">Transcription regulation</keyword>
<keyword evidence="5" id="KW-0804">Transcription</keyword>
<dbReference type="PANTHER" id="PTHR33164:SF5">
    <property type="entry name" value="ORGANIC HYDROPEROXIDE RESISTANCE TRANSCRIPTIONAL REGULATOR"/>
    <property type="match status" value="1"/>
</dbReference>
<dbReference type="PRINTS" id="PR00598">
    <property type="entry name" value="HTHMARR"/>
</dbReference>
<dbReference type="GO" id="GO:0003700">
    <property type="term" value="F:DNA-binding transcription factor activity"/>
    <property type="evidence" value="ECO:0007669"/>
    <property type="project" value="InterPro"/>
</dbReference>
<sequence>MNNYEHLKLENQLCFSLYAASRKVIKLYKPVLDEYGLTYTQYVTMLVLWEDRRLTVKEIGQRLHLDSGTLTPLLKKLENMGLIHRYRDPNDDRVVVVELTEAGLQLKDQMSDVPKRVFCQISGMYEEVLPLKQLLDQLLHKLG</sequence>
<organism evidence="7 8">
    <name type="scientific">Turicibacter bilis</name>
    <dbReference type="NCBI Taxonomy" id="2735723"/>
    <lineage>
        <taxon>Bacteria</taxon>
        <taxon>Bacillati</taxon>
        <taxon>Bacillota</taxon>
        <taxon>Erysipelotrichia</taxon>
        <taxon>Erysipelotrichales</taxon>
        <taxon>Turicibacteraceae</taxon>
        <taxon>Turicibacter</taxon>
    </lineage>
</organism>
<reference evidence="7" key="1">
    <citation type="submission" date="2021-03" db="EMBL/GenBank/DDBJ databases">
        <title>Comparative Genomics and Metabolomics in the genus Turicibacter.</title>
        <authorList>
            <person name="Maki J."/>
            <person name="Looft T."/>
        </authorList>
    </citation>
    <scope>NUCLEOTIDE SEQUENCE</scope>
    <source>
        <strain evidence="7">ISU324</strain>
    </source>
</reference>
<dbReference type="GO" id="GO:0003677">
    <property type="term" value="F:DNA binding"/>
    <property type="evidence" value="ECO:0007669"/>
    <property type="project" value="UniProtKB-KW"/>
</dbReference>
<dbReference type="InterPro" id="IPR036390">
    <property type="entry name" value="WH_DNA-bd_sf"/>
</dbReference>
<accession>A0A9Q9CJ19</accession>
<evidence type="ECO:0000256" key="2">
    <source>
        <dbReference type="ARBA" id="ARBA00022490"/>
    </source>
</evidence>
<keyword evidence="2" id="KW-0963">Cytoplasm</keyword>
<dbReference type="InterPro" id="IPR039422">
    <property type="entry name" value="MarR/SlyA-like"/>
</dbReference>
<evidence type="ECO:0000256" key="5">
    <source>
        <dbReference type="ARBA" id="ARBA00023163"/>
    </source>
</evidence>
<feature type="domain" description="HTH marR-type" evidence="6">
    <location>
        <begin position="10"/>
        <end position="140"/>
    </location>
</feature>
<dbReference type="EMBL" id="CP071250">
    <property type="protein sequence ID" value="UUF09570.1"/>
    <property type="molecule type" value="Genomic_DNA"/>
</dbReference>
<evidence type="ECO:0000256" key="1">
    <source>
        <dbReference type="ARBA" id="ARBA00004496"/>
    </source>
</evidence>
<dbReference type="PANTHER" id="PTHR33164">
    <property type="entry name" value="TRANSCRIPTIONAL REGULATOR, MARR FAMILY"/>
    <property type="match status" value="1"/>
</dbReference>